<evidence type="ECO:0000256" key="1">
    <source>
        <dbReference type="SAM" id="SignalP"/>
    </source>
</evidence>
<name>A0A1B9IWC8_9TREE</name>
<accession>A0A1B9IWC8</accession>
<gene>
    <name evidence="2" type="ORF">L486_02499</name>
</gene>
<sequence length="116" mass="12553">MHHLSGLSLPLVFPACSLSTLCGLLSGGRSRSHPLLPPLCPSLKLVKLPFRQPVLAYTFEGSVLTLPKLASEHEESQAIDKRSYGYCTLAGLQPANACELLPVDTVRTLRQQEASI</sequence>
<keyword evidence="3" id="KW-1185">Reference proteome</keyword>
<reference evidence="2 3" key="1">
    <citation type="submission" date="2013-07" db="EMBL/GenBank/DDBJ databases">
        <title>The Genome Sequence of Kwoniella mangroviensis CBS10435.</title>
        <authorList>
            <consortium name="The Broad Institute Genome Sequencing Platform"/>
            <person name="Cuomo C."/>
            <person name="Litvintseva A."/>
            <person name="Chen Y."/>
            <person name="Heitman J."/>
            <person name="Sun S."/>
            <person name="Springer D."/>
            <person name="Dromer F."/>
            <person name="Young S.K."/>
            <person name="Zeng Q."/>
            <person name="Gargeya S."/>
            <person name="Fitzgerald M."/>
            <person name="Abouelleil A."/>
            <person name="Alvarado L."/>
            <person name="Berlin A.M."/>
            <person name="Chapman S.B."/>
            <person name="Dewar J."/>
            <person name="Goldberg J."/>
            <person name="Griggs A."/>
            <person name="Gujja S."/>
            <person name="Hansen M."/>
            <person name="Howarth C."/>
            <person name="Imamovic A."/>
            <person name="Larimer J."/>
            <person name="McCowan C."/>
            <person name="Murphy C."/>
            <person name="Pearson M."/>
            <person name="Priest M."/>
            <person name="Roberts A."/>
            <person name="Saif S."/>
            <person name="Shea T."/>
            <person name="Sykes S."/>
            <person name="Wortman J."/>
            <person name="Nusbaum C."/>
            <person name="Birren B."/>
        </authorList>
    </citation>
    <scope>NUCLEOTIDE SEQUENCE [LARGE SCALE GENOMIC DNA]</scope>
    <source>
        <strain evidence="2 3">CBS 10435</strain>
    </source>
</reference>
<evidence type="ECO:0000313" key="3">
    <source>
        <dbReference type="Proteomes" id="UP000092583"/>
    </source>
</evidence>
<dbReference type="Proteomes" id="UP000092583">
    <property type="component" value="Unassembled WGS sequence"/>
</dbReference>
<keyword evidence="1" id="KW-0732">Signal</keyword>
<dbReference type="EMBL" id="KI669460">
    <property type="protein sequence ID" value="OCF59826.1"/>
    <property type="molecule type" value="Genomic_DNA"/>
</dbReference>
<evidence type="ECO:0000313" key="2">
    <source>
        <dbReference type="EMBL" id="OCF59826.1"/>
    </source>
</evidence>
<feature type="chain" id="PRO_5008628946" description="Secreted protein" evidence="1">
    <location>
        <begin position="20"/>
        <end position="116"/>
    </location>
</feature>
<feature type="signal peptide" evidence="1">
    <location>
        <begin position="1"/>
        <end position="19"/>
    </location>
</feature>
<reference evidence="3" key="2">
    <citation type="submission" date="2013-12" db="EMBL/GenBank/DDBJ databases">
        <title>Evolution of pathogenesis and genome organization in the Tremellales.</title>
        <authorList>
            <person name="Cuomo C."/>
            <person name="Litvintseva A."/>
            <person name="Heitman J."/>
            <person name="Chen Y."/>
            <person name="Sun S."/>
            <person name="Springer D."/>
            <person name="Dromer F."/>
            <person name="Young S."/>
            <person name="Zeng Q."/>
            <person name="Chapman S."/>
            <person name="Gujja S."/>
            <person name="Saif S."/>
            <person name="Birren B."/>
        </authorList>
    </citation>
    <scope>NUCLEOTIDE SEQUENCE [LARGE SCALE GENOMIC DNA]</scope>
    <source>
        <strain evidence="3">CBS 10435</strain>
    </source>
</reference>
<organism evidence="2 3">
    <name type="scientific">Kwoniella mangroviensis CBS 10435</name>
    <dbReference type="NCBI Taxonomy" id="1331196"/>
    <lineage>
        <taxon>Eukaryota</taxon>
        <taxon>Fungi</taxon>
        <taxon>Dikarya</taxon>
        <taxon>Basidiomycota</taxon>
        <taxon>Agaricomycotina</taxon>
        <taxon>Tremellomycetes</taxon>
        <taxon>Tremellales</taxon>
        <taxon>Cryptococcaceae</taxon>
        <taxon>Kwoniella</taxon>
    </lineage>
</organism>
<evidence type="ECO:0008006" key="4">
    <source>
        <dbReference type="Google" id="ProtNLM"/>
    </source>
</evidence>
<proteinExistence type="predicted"/>
<protein>
    <recommendedName>
        <fullName evidence="4">Secreted protein</fullName>
    </recommendedName>
</protein>
<dbReference type="AlphaFoldDB" id="A0A1B9IWC8"/>